<dbReference type="NCBIfam" id="NF005702">
    <property type="entry name" value="PRK07514.1"/>
    <property type="match status" value="1"/>
</dbReference>
<sequence length="512" mass="55007">MTSHLLSGLMAKAPAADKPFIKVAGGRTITYGDLVKESARLAATLVELGVRPGDRVAVQVDKSAEAIVLYLATVRAGAIFLPLNTAYTLTELDYFLGDAEPRLVVCDPAKYDGIKELAGRHGIAAVETLDGEGRGSLVDKAAALPDAAAAAFVDAPRGADDLAAILYTSGTTGRSKGAMLSHDNLLSNALTLVDYWRFTDQDVLLHALPIFHTHGLFVATNTILAAGATMLFLPKFDADKVMALLPEATSMMGVPTFYTRLLQHDGLTRDATAHIRLFVSGSAPLLAETHREWRERTGHAILERYGMTETNMNTSNPYDGDRIAGTVGYPLPGVDLRVVDADTRQAVGPDGIGVIEVRGPNVFKGYWRNPEKTQEEFRADGFFITGDLGKVDTAGYVHIVGRAKDLIISGGFNVYPKEIEEAIDDLPGVVESAVIGLPHPDFGEGVVAAVVADPQNPADPATIAAALAERLAKFKQPKHVFIVDELPRNTMGKVQKNILRQRFADVFQRQAG</sequence>
<dbReference type="CDD" id="cd05941">
    <property type="entry name" value="MCS"/>
    <property type="match status" value="1"/>
</dbReference>
<dbReference type="PROSITE" id="PS00455">
    <property type="entry name" value="AMP_BINDING"/>
    <property type="match status" value="1"/>
</dbReference>
<dbReference type="InterPro" id="IPR045851">
    <property type="entry name" value="AMP-bd_C_sf"/>
</dbReference>
<dbReference type="Pfam" id="PF00501">
    <property type="entry name" value="AMP-binding"/>
    <property type="match status" value="1"/>
</dbReference>
<dbReference type="Proteomes" id="UP000248021">
    <property type="component" value="Unassembled WGS sequence"/>
</dbReference>
<keyword evidence="5" id="KW-1185">Reference proteome</keyword>
<dbReference type="InterPro" id="IPR000873">
    <property type="entry name" value="AMP-dep_synth/lig_dom"/>
</dbReference>
<evidence type="ECO:0000313" key="4">
    <source>
        <dbReference type="EMBL" id="PXW53973.1"/>
    </source>
</evidence>
<evidence type="ECO:0000256" key="1">
    <source>
        <dbReference type="ARBA" id="ARBA00006432"/>
    </source>
</evidence>
<dbReference type="RefSeq" id="WP_110377231.1">
    <property type="nucleotide sequence ID" value="NZ_JAHBRY010000002.1"/>
</dbReference>
<dbReference type="Gene3D" id="3.30.300.30">
    <property type="match status" value="1"/>
</dbReference>
<dbReference type="GO" id="GO:0031956">
    <property type="term" value="F:medium-chain fatty acid-CoA ligase activity"/>
    <property type="evidence" value="ECO:0007669"/>
    <property type="project" value="TreeGrafter"/>
</dbReference>
<feature type="domain" description="AMP-binding enzyme C-terminal" evidence="3">
    <location>
        <begin position="418"/>
        <end position="493"/>
    </location>
</feature>
<dbReference type="InterPro" id="IPR020845">
    <property type="entry name" value="AMP-binding_CS"/>
</dbReference>
<gene>
    <name evidence="4" type="ORF">C7450_1122</name>
</gene>
<name>A0A2V3U7S4_9HYPH</name>
<dbReference type="AlphaFoldDB" id="A0A2V3U7S4"/>
<dbReference type="Gene3D" id="3.40.50.12780">
    <property type="entry name" value="N-terminal domain of ligase-like"/>
    <property type="match status" value="1"/>
</dbReference>
<protein>
    <submittedName>
        <fullName evidence="4">Malonyl-CoA/methylmalonyl-CoA synthetase</fullName>
    </submittedName>
</protein>
<comment type="caution">
    <text evidence="4">The sequence shown here is derived from an EMBL/GenBank/DDBJ whole genome shotgun (WGS) entry which is preliminary data.</text>
</comment>
<dbReference type="PANTHER" id="PTHR43201">
    <property type="entry name" value="ACYL-COA SYNTHETASE"/>
    <property type="match status" value="1"/>
</dbReference>
<dbReference type="SUPFAM" id="SSF56801">
    <property type="entry name" value="Acetyl-CoA synthetase-like"/>
    <property type="match status" value="1"/>
</dbReference>
<evidence type="ECO:0000259" key="2">
    <source>
        <dbReference type="Pfam" id="PF00501"/>
    </source>
</evidence>
<dbReference type="OrthoDB" id="9803968at2"/>
<dbReference type="GO" id="GO:0006631">
    <property type="term" value="P:fatty acid metabolic process"/>
    <property type="evidence" value="ECO:0007669"/>
    <property type="project" value="TreeGrafter"/>
</dbReference>
<organism evidence="4 5">
    <name type="scientific">Chelatococcus asaccharovorans</name>
    <dbReference type="NCBI Taxonomy" id="28210"/>
    <lineage>
        <taxon>Bacteria</taxon>
        <taxon>Pseudomonadati</taxon>
        <taxon>Pseudomonadota</taxon>
        <taxon>Alphaproteobacteria</taxon>
        <taxon>Hyphomicrobiales</taxon>
        <taxon>Chelatococcaceae</taxon>
        <taxon>Chelatococcus</taxon>
    </lineage>
</organism>
<feature type="domain" description="AMP-dependent synthetase/ligase" evidence="2">
    <location>
        <begin position="16"/>
        <end position="367"/>
    </location>
</feature>
<reference evidence="4 5" key="1">
    <citation type="submission" date="2018-05" db="EMBL/GenBank/DDBJ databases">
        <title>Genomic Encyclopedia of Type Strains, Phase IV (KMG-IV): sequencing the most valuable type-strain genomes for metagenomic binning, comparative biology and taxonomic classification.</title>
        <authorList>
            <person name="Goeker M."/>
        </authorList>
    </citation>
    <scope>NUCLEOTIDE SEQUENCE [LARGE SCALE GENOMIC DNA]</scope>
    <source>
        <strain evidence="4 5">DSM 6462</strain>
    </source>
</reference>
<dbReference type="EMBL" id="QJJK01000012">
    <property type="protein sequence ID" value="PXW53973.1"/>
    <property type="molecule type" value="Genomic_DNA"/>
</dbReference>
<evidence type="ECO:0000259" key="3">
    <source>
        <dbReference type="Pfam" id="PF13193"/>
    </source>
</evidence>
<proteinExistence type="inferred from homology"/>
<dbReference type="InterPro" id="IPR042099">
    <property type="entry name" value="ANL_N_sf"/>
</dbReference>
<accession>A0A2V3U7S4</accession>
<dbReference type="InterPro" id="IPR025110">
    <property type="entry name" value="AMP-bd_C"/>
</dbReference>
<dbReference type="Pfam" id="PF13193">
    <property type="entry name" value="AMP-binding_C"/>
    <property type="match status" value="1"/>
</dbReference>
<dbReference type="PANTHER" id="PTHR43201:SF8">
    <property type="entry name" value="ACYL-COA SYNTHETASE FAMILY MEMBER 3"/>
    <property type="match status" value="1"/>
</dbReference>
<evidence type="ECO:0000313" key="5">
    <source>
        <dbReference type="Proteomes" id="UP000248021"/>
    </source>
</evidence>
<comment type="similarity">
    <text evidence="1">Belongs to the ATP-dependent AMP-binding enzyme family.</text>
</comment>